<dbReference type="Proteomes" id="UP000095283">
    <property type="component" value="Unplaced"/>
</dbReference>
<evidence type="ECO:0000313" key="2">
    <source>
        <dbReference type="WBParaSite" id="Hba_20271"/>
    </source>
</evidence>
<proteinExistence type="predicted"/>
<organism evidence="1 2">
    <name type="scientific">Heterorhabditis bacteriophora</name>
    <name type="common">Entomopathogenic nematode worm</name>
    <dbReference type="NCBI Taxonomy" id="37862"/>
    <lineage>
        <taxon>Eukaryota</taxon>
        <taxon>Metazoa</taxon>
        <taxon>Ecdysozoa</taxon>
        <taxon>Nematoda</taxon>
        <taxon>Chromadorea</taxon>
        <taxon>Rhabditida</taxon>
        <taxon>Rhabditina</taxon>
        <taxon>Rhabditomorpha</taxon>
        <taxon>Strongyloidea</taxon>
        <taxon>Heterorhabditidae</taxon>
        <taxon>Heterorhabditis</taxon>
    </lineage>
</organism>
<keyword evidence="1" id="KW-1185">Reference proteome</keyword>
<name>A0A1I7XRW8_HETBA</name>
<evidence type="ECO:0000313" key="1">
    <source>
        <dbReference type="Proteomes" id="UP000095283"/>
    </source>
</evidence>
<dbReference type="AlphaFoldDB" id="A0A1I7XRW8"/>
<reference evidence="2" key="1">
    <citation type="submission" date="2016-11" db="UniProtKB">
        <authorList>
            <consortium name="WormBaseParasite"/>
        </authorList>
    </citation>
    <scope>IDENTIFICATION</scope>
</reference>
<accession>A0A1I7XRW8</accession>
<protein>
    <submittedName>
        <fullName evidence="2">Uncharacterized protein</fullName>
    </submittedName>
</protein>
<sequence length="29" mass="3467">MSGIERSLGESDLQDNNRVRDIIFFLFFF</sequence>
<dbReference type="WBParaSite" id="Hba_20271">
    <property type="protein sequence ID" value="Hba_20271"/>
    <property type="gene ID" value="Hba_20271"/>
</dbReference>